<dbReference type="EC" id="1.17.99.6" evidence="4 17"/>
<keyword evidence="10 17" id="KW-0560">Oxidoreductase</keyword>
<accession>A0ABS7L9G6</accession>
<evidence type="ECO:0000256" key="14">
    <source>
        <dbReference type="ARBA" id="ARBA00023284"/>
    </source>
</evidence>
<reference evidence="18 19" key="1">
    <citation type="journal article" date="2020" name="New Microbes New Infect">
        <title>Sellimonas caecigallum sp. nov., description and genome sequence of a new member of the Sellimonas genus isolated from the cecum of feral chicken.</title>
        <authorList>
            <person name="Wongkuna S."/>
            <person name="Ghimire S."/>
            <person name="Antony L."/>
            <person name="Chankhamhaengdecha S."/>
            <person name="Janvilisri T."/>
            <person name="Scaria J."/>
        </authorList>
    </citation>
    <scope>NUCLEOTIDE SEQUENCE [LARGE SCALE GENOMIC DNA]</scope>
    <source>
        <strain evidence="18 19">SW451</strain>
    </source>
</reference>
<keyword evidence="14 17" id="KW-0676">Redox-active center</keyword>
<keyword evidence="7 17" id="KW-0819">tRNA processing</keyword>
<comment type="function">
    <text evidence="1 17">Catalyzes the conversion of epoxyqueuosine (oQ) to queuosine (Q), which is a hypermodified base found in the wobble positions of tRNA(Asp), tRNA(Asn), tRNA(His) and tRNA(Tyr).</text>
</comment>
<evidence type="ECO:0000256" key="10">
    <source>
        <dbReference type="ARBA" id="ARBA00023002"/>
    </source>
</evidence>
<evidence type="ECO:0000313" key="19">
    <source>
        <dbReference type="Proteomes" id="UP000779049"/>
    </source>
</evidence>
<proteinExistence type="inferred from homology"/>
<dbReference type="PANTHER" id="PTHR36701:SF1">
    <property type="entry name" value="EPOXYQUEUOSINE REDUCTASE QUEH"/>
    <property type="match status" value="1"/>
</dbReference>
<feature type="binding site" evidence="17">
    <location>
        <position position="117"/>
    </location>
    <ligand>
        <name>[4Fe-4S] cluster</name>
        <dbReference type="ChEBI" id="CHEBI:49883"/>
    </ligand>
</feature>
<keyword evidence="12 17" id="KW-0411">Iron-sulfur</keyword>
<dbReference type="Proteomes" id="UP000779049">
    <property type="component" value="Unassembled WGS sequence"/>
</dbReference>
<dbReference type="EMBL" id="VIRV01000015">
    <property type="protein sequence ID" value="MBY0759392.1"/>
    <property type="molecule type" value="Genomic_DNA"/>
</dbReference>
<comment type="similarity">
    <text evidence="3 17">Belongs to the QueH family.</text>
</comment>
<evidence type="ECO:0000256" key="16">
    <source>
        <dbReference type="ARBA" id="ARBA00047415"/>
    </source>
</evidence>
<name>A0ABS7L9G6_9FIRM</name>
<evidence type="ECO:0000256" key="6">
    <source>
        <dbReference type="ARBA" id="ARBA00022485"/>
    </source>
</evidence>
<feature type="binding site" evidence="17">
    <location>
        <position position="34"/>
    </location>
    <ligand>
        <name>[4Fe-4S] cluster</name>
        <dbReference type="ChEBI" id="CHEBI:49883"/>
    </ligand>
</feature>
<keyword evidence="13 17" id="KW-1015">Disulfide bond</keyword>
<sequence>MQNQKRNYQKELDRYLEMLQAEGRVPSLLLHSCCGPCSSYVMEYLSQYFHITVFYYNPNITEREEYDKRAAEQRRLITQMNESFLHPVEFLEGEYDASSFFEMAKGMEQIPEGGERCFRCYEMRLRKTAQEARKRGFDLFTTTLSISPMKNAAKLNEIGEKIQEEEGVSYLFSDFKKKNGYKRSVELSGEYGMYRQDYCGCVFSKRDRRKALQTEKNLVN</sequence>
<keyword evidence="11 17" id="KW-0408">Iron</keyword>
<evidence type="ECO:0000256" key="7">
    <source>
        <dbReference type="ARBA" id="ARBA00022694"/>
    </source>
</evidence>
<keyword evidence="9 17" id="KW-0671">Queuosine biosynthesis</keyword>
<keyword evidence="8 17" id="KW-0479">Metal-binding</keyword>
<feature type="disulfide bond" description="Redox-active" evidence="17">
    <location>
        <begin position="199"/>
        <end position="201"/>
    </location>
</feature>
<keyword evidence="19" id="KW-1185">Reference proteome</keyword>
<keyword evidence="6 17" id="KW-0004">4Fe-4S</keyword>
<evidence type="ECO:0000256" key="11">
    <source>
        <dbReference type="ARBA" id="ARBA00023004"/>
    </source>
</evidence>
<feature type="binding site" evidence="17">
    <location>
        <position position="33"/>
    </location>
    <ligand>
        <name>[4Fe-4S] cluster</name>
        <dbReference type="ChEBI" id="CHEBI:49883"/>
    </ligand>
</feature>
<evidence type="ECO:0000256" key="4">
    <source>
        <dbReference type="ARBA" id="ARBA00012622"/>
    </source>
</evidence>
<evidence type="ECO:0000256" key="2">
    <source>
        <dbReference type="ARBA" id="ARBA00004691"/>
    </source>
</evidence>
<comment type="catalytic activity">
    <reaction evidence="16 17">
        <text>epoxyqueuosine(34) in tRNA + AH2 = queuosine(34) in tRNA + A + H2O</text>
        <dbReference type="Rhea" id="RHEA:32159"/>
        <dbReference type="Rhea" id="RHEA-COMP:18571"/>
        <dbReference type="Rhea" id="RHEA-COMP:18582"/>
        <dbReference type="ChEBI" id="CHEBI:13193"/>
        <dbReference type="ChEBI" id="CHEBI:15377"/>
        <dbReference type="ChEBI" id="CHEBI:17499"/>
        <dbReference type="ChEBI" id="CHEBI:194431"/>
        <dbReference type="ChEBI" id="CHEBI:194443"/>
        <dbReference type="EC" id="1.17.99.6"/>
    </reaction>
</comment>
<evidence type="ECO:0000256" key="17">
    <source>
        <dbReference type="HAMAP-Rule" id="MF_02089"/>
    </source>
</evidence>
<protein>
    <recommendedName>
        <fullName evidence="5 17">Epoxyqueuosine reductase QueH</fullName>
        <ecNumber evidence="4 17">1.17.99.6</ecNumber>
    </recommendedName>
    <alternativeName>
        <fullName evidence="15 17">Queuosine biosynthesis protein QueH</fullName>
    </alternativeName>
</protein>
<evidence type="ECO:0000256" key="5">
    <source>
        <dbReference type="ARBA" id="ARBA00016895"/>
    </source>
</evidence>
<evidence type="ECO:0000256" key="15">
    <source>
        <dbReference type="ARBA" id="ARBA00031446"/>
    </source>
</evidence>
<dbReference type="Pfam" id="PF02677">
    <property type="entry name" value="QueH"/>
    <property type="match status" value="1"/>
</dbReference>
<dbReference type="PANTHER" id="PTHR36701">
    <property type="entry name" value="EPOXYQUEUOSINE REDUCTASE QUEH"/>
    <property type="match status" value="1"/>
</dbReference>
<evidence type="ECO:0000256" key="8">
    <source>
        <dbReference type="ARBA" id="ARBA00022723"/>
    </source>
</evidence>
<dbReference type="RefSeq" id="WP_221920040.1">
    <property type="nucleotide sequence ID" value="NZ_CP173660.1"/>
</dbReference>
<comment type="pathway">
    <text evidence="2 17">tRNA modification; tRNA-queuosine biosynthesis.</text>
</comment>
<evidence type="ECO:0000256" key="12">
    <source>
        <dbReference type="ARBA" id="ARBA00023014"/>
    </source>
</evidence>
<evidence type="ECO:0000313" key="18">
    <source>
        <dbReference type="EMBL" id="MBY0759392.1"/>
    </source>
</evidence>
<feature type="binding site" evidence="17">
    <location>
        <position position="120"/>
    </location>
    <ligand>
        <name>[4Fe-4S] cluster</name>
        <dbReference type="ChEBI" id="CHEBI:49883"/>
    </ligand>
</feature>
<comment type="caution">
    <text evidence="18">The sequence shown here is derived from an EMBL/GenBank/DDBJ whole genome shotgun (WGS) entry which is preliminary data.</text>
</comment>
<organism evidence="18 19">
    <name type="scientific">Sellimonas caecigallum</name>
    <dbReference type="NCBI Taxonomy" id="2592333"/>
    <lineage>
        <taxon>Bacteria</taxon>
        <taxon>Bacillati</taxon>
        <taxon>Bacillota</taxon>
        <taxon>Clostridia</taxon>
        <taxon>Lachnospirales</taxon>
        <taxon>Lachnospiraceae</taxon>
        <taxon>Sellimonas</taxon>
    </lineage>
</organism>
<dbReference type="HAMAP" id="MF_02089">
    <property type="entry name" value="QueH"/>
    <property type="match status" value="1"/>
</dbReference>
<dbReference type="InterPro" id="IPR003828">
    <property type="entry name" value="QueH"/>
</dbReference>
<gene>
    <name evidence="17" type="primary">queH</name>
    <name evidence="18" type="ORF">FLB61_09895</name>
</gene>
<evidence type="ECO:0000256" key="13">
    <source>
        <dbReference type="ARBA" id="ARBA00023157"/>
    </source>
</evidence>
<evidence type="ECO:0000256" key="9">
    <source>
        <dbReference type="ARBA" id="ARBA00022785"/>
    </source>
</evidence>
<evidence type="ECO:0000256" key="3">
    <source>
        <dbReference type="ARBA" id="ARBA00008207"/>
    </source>
</evidence>
<evidence type="ECO:0000256" key="1">
    <source>
        <dbReference type="ARBA" id="ARBA00002268"/>
    </source>
</evidence>